<dbReference type="AlphaFoldDB" id="A0A4R9K6Y0"/>
<feature type="transmembrane region" description="Helical" evidence="1">
    <location>
        <begin position="9"/>
        <end position="29"/>
    </location>
</feature>
<reference evidence="3" key="1">
    <citation type="journal article" date="2019" name="PLoS Negl. Trop. Dis.">
        <title>Revisiting the worldwide diversity of Leptospira species in the environment.</title>
        <authorList>
            <person name="Vincent A.T."/>
            <person name="Schiettekatte O."/>
            <person name="Bourhy P."/>
            <person name="Veyrier F.J."/>
            <person name="Picardeau M."/>
        </authorList>
    </citation>
    <scope>NUCLEOTIDE SEQUENCE [LARGE SCALE GENOMIC DNA]</scope>
    <source>
        <strain evidence="3">201702455</strain>
    </source>
</reference>
<keyword evidence="4" id="KW-1185">Reference proteome</keyword>
<dbReference type="Gene3D" id="1.10.1130.10">
    <property type="entry name" value="Flavocytochrome C3, Chain A"/>
    <property type="match status" value="1"/>
</dbReference>
<accession>A0A4R9K6Y0</accession>
<feature type="domain" description="Cytochrome c-552/4" evidence="2">
    <location>
        <begin position="69"/>
        <end position="125"/>
    </location>
</feature>
<dbReference type="SUPFAM" id="SSF48695">
    <property type="entry name" value="Multiheme cytochromes"/>
    <property type="match status" value="1"/>
</dbReference>
<dbReference type="OrthoDB" id="9814800at2"/>
<dbReference type="EMBL" id="RQGF01000026">
    <property type="protein sequence ID" value="TGL61372.1"/>
    <property type="molecule type" value="Genomic_DNA"/>
</dbReference>
<keyword evidence="1" id="KW-0472">Membrane</keyword>
<comment type="caution">
    <text evidence="3">The sequence shown here is derived from an EMBL/GenBank/DDBJ whole genome shotgun (WGS) entry which is preliminary data.</text>
</comment>
<organism evidence="3 4">
    <name type="scientific">Leptospira sarikeiensis</name>
    <dbReference type="NCBI Taxonomy" id="2484943"/>
    <lineage>
        <taxon>Bacteria</taxon>
        <taxon>Pseudomonadati</taxon>
        <taxon>Spirochaetota</taxon>
        <taxon>Spirochaetia</taxon>
        <taxon>Leptospirales</taxon>
        <taxon>Leptospiraceae</taxon>
        <taxon>Leptospira</taxon>
    </lineage>
</organism>
<dbReference type="Pfam" id="PF13435">
    <property type="entry name" value="Cytochrome_C554"/>
    <property type="match status" value="1"/>
</dbReference>
<evidence type="ECO:0000313" key="4">
    <source>
        <dbReference type="Proteomes" id="UP000297762"/>
    </source>
</evidence>
<proteinExistence type="predicted"/>
<dbReference type="RefSeq" id="WP_135649407.1">
    <property type="nucleotide sequence ID" value="NZ_RQGF01000026.1"/>
</dbReference>
<name>A0A4R9K6Y0_9LEPT</name>
<dbReference type="InterPro" id="IPR023155">
    <property type="entry name" value="Cyt_c-552/4"/>
</dbReference>
<keyword evidence="1" id="KW-1133">Transmembrane helix</keyword>
<evidence type="ECO:0000256" key="1">
    <source>
        <dbReference type="SAM" id="Phobius"/>
    </source>
</evidence>
<gene>
    <name evidence="3" type="ORF">EHQ64_10300</name>
</gene>
<dbReference type="InterPro" id="IPR036280">
    <property type="entry name" value="Multihaem_cyt_sf"/>
</dbReference>
<keyword evidence="1" id="KW-0812">Transmembrane</keyword>
<protein>
    <submittedName>
        <fullName evidence="3">Cytochrome C554 and C-prime</fullName>
    </submittedName>
</protein>
<evidence type="ECO:0000313" key="3">
    <source>
        <dbReference type="EMBL" id="TGL61372.1"/>
    </source>
</evidence>
<sequence>MFHQHRRKYFFGIGIGFLVLSVAIFYLLFSRPAQGAVSIDSVFPNAPWAKPLPNLPPLAGVGEVRAENCGKCHTEIYAEWKTSTHANALSDLQFQSELSKSSSPRWLCLNCHTPVANQRETLVNYLQNGDYRTPIEEPNPNFDPKMKAEAVTCAVCHVRLDEQGRSYVLGANGKTNPPHPIKIDPDKLRNRCLDCHNANYVLDDQLVCAFKTGNELEQQGNSHGKLACGSCHMGEVQRKFVKSELNTPVRTAHKHSFIGGGVPKKFDLYEKQIPGGYRTGLNIQPIEWKKIGNNLEYSVSFKNEKAAHNIPTGDPERFLLLKAFVLDTKGEKVFSKEIKFGQEWEWYPKARLVSDTRILPGETKIWKENILVTDKTPSKLVFEIYHVRLKEANAEHMRKNSISVSNNLKDKISHIENHYPFSSLIHKEEIDLNLRKNKVYSPEELIRISKTRKGE</sequence>
<evidence type="ECO:0000259" key="2">
    <source>
        <dbReference type="Pfam" id="PF13435"/>
    </source>
</evidence>
<dbReference type="Proteomes" id="UP000297762">
    <property type="component" value="Unassembled WGS sequence"/>
</dbReference>